<gene>
    <name evidence="2" type="ORF">KFK09_029349</name>
</gene>
<dbReference type="AlphaFoldDB" id="A0A8T2ZZZ0"/>
<feature type="signal peptide" evidence="1">
    <location>
        <begin position="1"/>
        <end position="22"/>
    </location>
</feature>
<comment type="caution">
    <text evidence="2">The sequence shown here is derived from an EMBL/GenBank/DDBJ whole genome shotgun (WGS) entry which is preliminary data.</text>
</comment>
<reference evidence="2" key="1">
    <citation type="journal article" date="2022" name="Front. Genet.">
        <title>Chromosome-Scale Assembly of the Dendrobium nobile Genome Provides Insights Into the Molecular Mechanism of the Biosynthesis of the Medicinal Active Ingredient of Dendrobium.</title>
        <authorList>
            <person name="Xu Q."/>
            <person name="Niu S.-C."/>
            <person name="Li K.-L."/>
            <person name="Zheng P.-J."/>
            <person name="Zhang X.-J."/>
            <person name="Jia Y."/>
            <person name="Liu Y."/>
            <person name="Niu Y.-X."/>
            <person name="Yu L.-H."/>
            <person name="Chen D.-F."/>
            <person name="Zhang G.-Q."/>
        </authorList>
    </citation>
    <scope>NUCLEOTIDE SEQUENCE</scope>
    <source>
        <tissue evidence="2">Leaf</tissue>
    </source>
</reference>
<dbReference type="OrthoDB" id="10429741at2759"/>
<feature type="chain" id="PRO_5035763696" evidence="1">
    <location>
        <begin position="23"/>
        <end position="77"/>
    </location>
</feature>
<keyword evidence="3" id="KW-1185">Reference proteome</keyword>
<name>A0A8T2ZZZ0_DENNO</name>
<dbReference type="Proteomes" id="UP000829196">
    <property type="component" value="Unassembled WGS sequence"/>
</dbReference>
<evidence type="ECO:0000256" key="1">
    <source>
        <dbReference type="SAM" id="SignalP"/>
    </source>
</evidence>
<evidence type="ECO:0000313" key="3">
    <source>
        <dbReference type="Proteomes" id="UP000829196"/>
    </source>
</evidence>
<keyword evidence="1" id="KW-0732">Signal</keyword>
<organism evidence="2 3">
    <name type="scientific">Dendrobium nobile</name>
    <name type="common">Orchid</name>
    <dbReference type="NCBI Taxonomy" id="94219"/>
    <lineage>
        <taxon>Eukaryota</taxon>
        <taxon>Viridiplantae</taxon>
        <taxon>Streptophyta</taxon>
        <taxon>Embryophyta</taxon>
        <taxon>Tracheophyta</taxon>
        <taxon>Spermatophyta</taxon>
        <taxon>Magnoliopsida</taxon>
        <taxon>Liliopsida</taxon>
        <taxon>Asparagales</taxon>
        <taxon>Orchidaceae</taxon>
        <taxon>Epidendroideae</taxon>
        <taxon>Malaxideae</taxon>
        <taxon>Dendrobiinae</taxon>
        <taxon>Dendrobium</taxon>
    </lineage>
</organism>
<dbReference type="EMBL" id="JAGYWB010000030">
    <property type="protein sequence ID" value="KAI0486574.1"/>
    <property type="molecule type" value="Genomic_DNA"/>
</dbReference>
<accession>A0A8T2ZZZ0</accession>
<protein>
    <submittedName>
        <fullName evidence="2">Uncharacterized protein</fullName>
    </submittedName>
</protein>
<sequence>MKRAKLLLLLSLLAFYLVAITARPLKEKQVFSPAEKARPSDGQNSMEEKYGPLLLNLLPRGRIPPSGPSGGTNGIQT</sequence>
<evidence type="ECO:0000313" key="2">
    <source>
        <dbReference type="EMBL" id="KAI0486574.1"/>
    </source>
</evidence>
<proteinExistence type="predicted"/>